<name>F3KU58_9BURK</name>
<dbReference type="GO" id="GO:0005524">
    <property type="term" value="F:ATP binding"/>
    <property type="evidence" value="ECO:0007669"/>
    <property type="project" value="UniProtKB-KW"/>
</dbReference>
<evidence type="ECO:0000256" key="7">
    <source>
        <dbReference type="ARBA" id="ARBA00022970"/>
    </source>
</evidence>
<comment type="similarity">
    <text evidence="2">Belongs to the ABC transporter superfamily.</text>
</comment>
<evidence type="ECO:0000313" key="11">
    <source>
        <dbReference type="Proteomes" id="UP000016368"/>
    </source>
</evidence>
<dbReference type="InterPro" id="IPR017871">
    <property type="entry name" value="ABC_transporter-like_CS"/>
</dbReference>
<dbReference type="InterPro" id="IPR003439">
    <property type="entry name" value="ABC_transporter-like_ATP-bd"/>
</dbReference>
<keyword evidence="8" id="KW-0472">Membrane</keyword>
<comment type="subcellular location">
    <subcellularLocation>
        <location evidence="1">Cell membrane</location>
        <topology evidence="1">Peripheral membrane protein</topology>
    </subcellularLocation>
</comment>
<keyword evidence="3" id="KW-0813">Transport</keyword>
<dbReference type="InterPro" id="IPR027417">
    <property type="entry name" value="P-loop_NTPase"/>
</dbReference>
<dbReference type="SMART" id="SM00382">
    <property type="entry name" value="AAA"/>
    <property type="match status" value="1"/>
</dbReference>
<comment type="caution">
    <text evidence="10">The sequence shown here is derived from an EMBL/GenBank/DDBJ whole genome shotgun (WGS) entry which is preliminary data.</text>
</comment>
<dbReference type="AlphaFoldDB" id="F3KU58"/>
<gene>
    <name evidence="10" type="ORF">HGR_09950</name>
</gene>
<feature type="domain" description="ABC transporter" evidence="9">
    <location>
        <begin position="23"/>
        <end position="268"/>
    </location>
</feature>
<evidence type="ECO:0000256" key="4">
    <source>
        <dbReference type="ARBA" id="ARBA00022475"/>
    </source>
</evidence>
<dbReference type="RefSeq" id="WP_006298056.1">
    <property type="nucleotide sequence ID" value="NZ_AEGR01000060.1"/>
</dbReference>
<keyword evidence="11" id="KW-1185">Reference proteome</keyword>
<proteinExistence type="inferred from homology"/>
<dbReference type="Gene3D" id="3.40.50.300">
    <property type="entry name" value="P-loop containing nucleotide triphosphate hydrolases"/>
    <property type="match status" value="1"/>
</dbReference>
<dbReference type="InterPro" id="IPR050086">
    <property type="entry name" value="MetN_ABC_transporter-like"/>
</dbReference>
<evidence type="ECO:0000256" key="2">
    <source>
        <dbReference type="ARBA" id="ARBA00005417"/>
    </source>
</evidence>
<dbReference type="PANTHER" id="PTHR43166">
    <property type="entry name" value="AMINO ACID IMPORT ATP-BINDING PROTEIN"/>
    <property type="match status" value="1"/>
</dbReference>
<keyword evidence="6 10" id="KW-0067">ATP-binding</keyword>
<dbReference type="PROSITE" id="PS50893">
    <property type="entry name" value="ABC_TRANSPORTER_2"/>
    <property type="match status" value="1"/>
</dbReference>
<protein>
    <submittedName>
        <fullName evidence="10">Phosphate ABC transporter ATP-binding protein</fullName>
    </submittedName>
</protein>
<dbReference type="PIRSF" id="PIRSF039085">
    <property type="entry name" value="ABC_ATPase_HisP"/>
    <property type="match status" value="1"/>
</dbReference>
<dbReference type="GO" id="GO:0016887">
    <property type="term" value="F:ATP hydrolysis activity"/>
    <property type="evidence" value="ECO:0007669"/>
    <property type="project" value="InterPro"/>
</dbReference>
<dbReference type="PROSITE" id="PS00211">
    <property type="entry name" value="ABC_TRANSPORTER_1"/>
    <property type="match status" value="1"/>
</dbReference>
<accession>F3KU58</accession>
<dbReference type="Proteomes" id="UP000016368">
    <property type="component" value="Unassembled WGS sequence"/>
</dbReference>
<evidence type="ECO:0000256" key="1">
    <source>
        <dbReference type="ARBA" id="ARBA00004202"/>
    </source>
</evidence>
<dbReference type="EMBL" id="AEGR01000060">
    <property type="protein sequence ID" value="EGI76608.1"/>
    <property type="molecule type" value="Genomic_DNA"/>
</dbReference>
<dbReference type="STRING" id="887062.HGR_09950"/>
<keyword evidence="5" id="KW-0547">Nucleotide-binding</keyword>
<dbReference type="InterPro" id="IPR030679">
    <property type="entry name" value="ABC_ATPase_HisP-typ"/>
</dbReference>
<keyword evidence="7" id="KW-0029">Amino-acid transport</keyword>
<evidence type="ECO:0000256" key="6">
    <source>
        <dbReference type="ARBA" id="ARBA00022840"/>
    </source>
</evidence>
<evidence type="ECO:0000259" key="9">
    <source>
        <dbReference type="PROSITE" id="PS50893"/>
    </source>
</evidence>
<dbReference type="InterPro" id="IPR003593">
    <property type="entry name" value="AAA+_ATPase"/>
</dbReference>
<evidence type="ECO:0000313" key="10">
    <source>
        <dbReference type="EMBL" id="EGI76608.1"/>
    </source>
</evidence>
<reference evidence="10 11" key="1">
    <citation type="journal article" date="2011" name="EMBO J.">
        <title>Structural diversity of bacterial flagellar motors.</title>
        <authorList>
            <person name="Chen S."/>
            <person name="Beeby M."/>
            <person name="Murphy G.E."/>
            <person name="Leadbetter J.R."/>
            <person name="Hendrixson D.R."/>
            <person name="Briegel A."/>
            <person name="Li Z."/>
            <person name="Shi J."/>
            <person name="Tocheva E.I."/>
            <person name="Muller A."/>
            <person name="Dobro M.J."/>
            <person name="Jensen G.J."/>
        </authorList>
    </citation>
    <scope>NUCLEOTIDE SEQUENCE [LARGE SCALE GENOMIC DNA]</scope>
    <source>
        <strain evidence="10 11">ATCC 19624</strain>
    </source>
</reference>
<dbReference type="eggNOG" id="COG1126">
    <property type="taxonomic scope" value="Bacteria"/>
</dbReference>
<sequence length="292" mass="32047">MASMQAMRQAVRADTDSAQRPVLRIEGLRKSYGALDVLKGISLELHKGETLALIGPSGSGKSTCLRCINFLEHPTDGAIFLDEARIGQLPSRRHGWRWMSDRELAPQRAEIGMVFQGFYLWPHLNVRDNVALGPIRAGGMARAEAHALAQEMLDKVHLGHKADEFPERLSGGQQQRVAIARALAQRPRLILFDEPTSALDPELVGEVLGVIRELAEEGRSMILVTHEIRFARDVADRVIFMDQGHIVEQGSAAEVIDRPRVERTRSFLGKVGGSIGASDDASAQVGLVRRAG</sequence>
<dbReference type="Pfam" id="PF00005">
    <property type="entry name" value="ABC_tran"/>
    <property type="match status" value="1"/>
</dbReference>
<dbReference type="PANTHER" id="PTHR43166:SF9">
    <property type="entry name" value="GLUTAMATE_ASPARTATE IMPORT ATP-BINDING PROTEIN GLTL"/>
    <property type="match status" value="1"/>
</dbReference>
<evidence type="ECO:0000256" key="5">
    <source>
        <dbReference type="ARBA" id="ARBA00022741"/>
    </source>
</evidence>
<dbReference type="SUPFAM" id="SSF52540">
    <property type="entry name" value="P-loop containing nucleoside triphosphate hydrolases"/>
    <property type="match status" value="1"/>
</dbReference>
<dbReference type="GO" id="GO:0005886">
    <property type="term" value="C:plasma membrane"/>
    <property type="evidence" value="ECO:0007669"/>
    <property type="project" value="UniProtKB-SubCell"/>
</dbReference>
<dbReference type="GO" id="GO:0015424">
    <property type="term" value="F:ABC-type amino acid transporter activity"/>
    <property type="evidence" value="ECO:0007669"/>
    <property type="project" value="InterPro"/>
</dbReference>
<evidence type="ECO:0000256" key="3">
    <source>
        <dbReference type="ARBA" id="ARBA00022448"/>
    </source>
</evidence>
<keyword evidence="4" id="KW-1003">Cell membrane</keyword>
<organism evidence="10 11">
    <name type="scientific">Hylemonella gracilis ATCC 19624</name>
    <dbReference type="NCBI Taxonomy" id="887062"/>
    <lineage>
        <taxon>Bacteria</taxon>
        <taxon>Pseudomonadati</taxon>
        <taxon>Pseudomonadota</taxon>
        <taxon>Betaproteobacteria</taxon>
        <taxon>Burkholderiales</taxon>
        <taxon>Comamonadaceae</taxon>
        <taxon>Hylemonella</taxon>
    </lineage>
</organism>
<evidence type="ECO:0000256" key="8">
    <source>
        <dbReference type="ARBA" id="ARBA00023136"/>
    </source>
</evidence>